<feature type="transmembrane region" description="Helical" evidence="5">
    <location>
        <begin position="134"/>
        <end position="160"/>
    </location>
</feature>
<evidence type="ECO:0000256" key="6">
    <source>
        <dbReference type="SAM" id="SignalP"/>
    </source>
</evidence>
<keyword evidence="10" id="KW-1185">Reference proteome</keyword>
<dbReference type="PANTHER" id="PTHR46641:SF18">
    <property type="entry name" value="G-PROTEIN COUPLED RECEPTORS FAMILY 1 PROFILE DOMAIN-CONTAINING PROTEIN"/>
    <property type="match status" value="1"/>
</dbReference>
<evidence type="ECO:0000256" key="5">
    <source>
        <dbReference type="SAM" id="Phobius"/>
    </source>
</evidence>
<protein>
    <recommendedName>
        <fullName evidence="7">G-protein coupled receptors family 1 profile domain-containing protein</fullName>
    </recommendedName>
</protein>
<keyword evidence="4 5" id="KW-0472">Membrane</keyword>
<evidence type="ECO:0000256" key="4">
    <source>
        <dbReference type="ARBA" id="ARBA00023136"/>
    </source>
</evidence>
<keyword evidence="6" id="KW-0732">Signal</keyword>
<feature type="domain" description="G-protein coupled receptors family 1 profile" evidence="7">
    <location>
        <begin position="54"/>
        <end position="336"/>
    </location>
</feature>
<dbReference type="GO" id="GO:0004930">
    <property type="term" value="F:G protein-coupled receptor activity"/>
    <property type="evidence" value="ECO:0007669"/>
    <property type="project" value="InterPro"/>
</dbReference>
<reference evidence="9" key="3">
    <citation type="submission" date="2015-06" db="UniProtKB">
        <authorList>
            <consortium name="EnsemblMetazoa"/>
        </authorList>
    </citation>
    <scope>IDENTIFICATION</scope>
</reference>
<dbReference type="EMBL" id="KB292229">
    <property type="protein sequence ID" value="ELU17944.1"/>
    <property type="molecule type" value="Genomic_DNA"/>
</dbReference>
<dbReference type="AlphaFoldDB" id="R7VH51"/>
<evidence type="ECO:0000259" key="7">
    <source>
        <dbReference type="PROSITE" id="PS50262"/>
    </source>
</evidence>
<proteinExistence type="predicted"/>
<dbReference type="EnsemblMetazoa" id="CapteT185997">
    <property type="protein sequence ID" value="CapteP185997"/>
    <property type="gene ID" value="CapteG185997"/>
</dbReference>
<dbReference type="OrthoDB" id="10011262at2759"/>
<feature type="signal peptide" evidence="6">
    <location>
        <begin position="1"/>
        <end position="23"/>
    </location>
</feature>
<evidence type="ECO:0000256" key="3">
    <source>
        <dbReference type="ARBA" id="ARBA00022989"/>
    </source>
</evidence>
<feature type="chain" id="PRO_5008789035" description="G-protein coupled receptors family 1 profile domain-containing protein" evidence="6">
    <location>
        <begin position="24"/>
        <end position="336"/>
    </location>
</feature>
<dbReference type="Gene3D" id="1.20.1070.10">
    <property type="entry name" value="Rhodopsin 7-helix transmembrane proteins"/>
    <property type="match status" value="1"/>
</dbReference>
<feature type="transmembrane region" description="Helical" evidence="5">
    <location>
        <begin position="181"/>
        <end position="200"/>
    </location>
</feature>
<dbReference type="EMBL" id="AMQN01016604">
    <property type="status" value="NOT_ANNOTATED_CDS"/>
    <property type="molecule type" value="Genomic_DNA"/>
</dbReference>
<evidence type="ECO:0000313" key="10">
    <source>
        <dbReference type="Proteomes" id="UP000014760"/>
    </source>
</evidence>
<reference evidence="8 10" key="2">
    <citation type="journal article" date="2013" name="Nature">
        <title>Insights into bilaterian evolution from three spiralian genomes.</title>
        <authorList>
            <person name="Simakov O."/>
            <person name="Marletaz F."/>
            <person name="Cho S.J."/>
            <person name="Edsinger-Gonzales E."/>
            <person name="Havlak P."/>
            <person name="Hellsten U."/>
            <person name="Kuo D.H."/>
            <person name="Larsson T."/>
            <person name="Lv J."/>
            <person name="Arendt D."/>
            <person name="Savage R."/>
            <person name="Osoegawa K."/>
            <person name="de Jong P."/>
            <person name="Grimwood J."/>
            <person name="Chapman J.A."/>
            <person name="Shapiro H."/>
            <person name="Aerts A."/>
            <person name="Otillar R.P."/>
            <person name="Terry A.Y."/>
            <person name="Boore J.L."/>
            <person name="Grigoriev I.V."/>
            <person name="Lindberg D.R."/>
            <person name="Seaver E.C."/>
            <person name="Weisblat D.A."/>
            <person name="Putnam N.H."/>
            <person name="Rokhsar D.S."/>
        </authorList>
    </citation>
    <scope>NUCLEOTIDE SEQUENCE</scope>
    <source>
        <strain evidence="8 10">I ESC-2004</strain>
    </source>
</reference>
<organism evidence="8">
    <name type="scientific">Capitella teleta</name>
    <name type="common">Polychaete worm</name>
    <dbReference type="NCBI Taxonomy" id="283909"/>
    <lineage>
        <taxon>Eukaryota</taxon>
        <taxon>Metazoa</taxon>
        <taxon>Spiralia</taxon>
        <taxon>Lophotrochozoa</taxon>
        <taxon>Annelida</taxon>
        <taxon>Polychaeta</taxon>
        <taxon>Sedentaria</taxon>
        <taxon>Scolecida</taxon>
        <taxon>Capitellidae</taxon>
        <taxon>Capitella</taxon>
    </lineage>
</organism>
<name>R7VH51_CAPTE</name>
<dbReference type="Proteomes" id="UP000014760">
    <property type="component" value="Unassembled WGS sequence"/>
</dbReference>
<accession>R7VH51</accession>
<evidence type="ECO:0000256" key="2">
    <source>
        <dbReference type="ARBA" id="ARBA00022692"/>
    </source>
</evidence>
<dbReference type="PROSITE" id="PS50262">
    <property type="entry name" value="G_PROTEIN_RECEP_F1_2"/>
    <property type="match status" value="1"/>
</dbReference>
<evidence type="ECO:0000256" key="1">
    <source>
        <dbReference type="ARBA" id="ARBA00004370"/>
    </source>
</evidence>
<keyword evidence="2 5" id="KW-0812">Transmembrane</keyword>
<evidence type="ECO:0000313" key="8">
    <source>
        <dbReference type="EMBL" id="ELU17944.1"/>
    </source>
</evidence>
<dbReference type="SUPFAM" id="SSF81321">
    <property type="entry name" value="Family A G protein-coupled receptor-like"/>
    <property type="match status" value="1"/>
</dbReference>
<feature type="transmembrane region" description="Helical" evidence="5">
    <location>
        <begin position="64"/>
        <end position="85"/>
    </location>
</feature>
<feature type="transmembrane region" description="Helical" evidence="5">
    <location>
        <begin position="282"/>
        <end position="305"/>
    </location>
</feature>
<dbReference type="InterPro" id="IPR052954">
    <property type="entry name" value="GPCR-Ligand_Int"/>
</dbReference>
<feature type="transmembrane region" description="Helical" evidence="5">
    <location>
        <begin position="317"/>
        <end position="335"/>
    </location>
</feature>
<sequence length="336" mass="38308">MFHSLSLKMRLLIFLVVVAAAAAAENATDSDFYHQADTTQTNIQVRRDPINTRPNSRLIVTVTFYAYIVIGVLSVVCNGINIWVLHKQRTAAPYIYMTALAMSDMITGFCILLNNLMGERDLLSQNPWFSRMTYYLQLPTYFVRFSLWTFSTYLLNTLSIDRLIAVKFPMHHPIWCTSKRARIVSAVLLVISVALNSHFLPRYRILWAHHDGILVPTLNKSDFGRIPLVNTIASYLKVFHRQILPLVLMLITNIWTILLIVKAMKFRQSSTTSGGKQKVQCLGVTYGVITVFVVTNSPAAVNALSDIIDSNRRRVNITFLYLFELLNWIAQLFLIS</sequence>
<dbReference type="HOGENOM" id="CLU_009579_38_0_1"/>
<feature type="transmembrane region" description="Helical" evidence="5">
    <location>
        <begin position="94"/>
        <end position="114"/>
    </location>
</feature>
<dbReference type="STRING" id="283909.R7VH51"/>
<comment type="subcellular location">
    <subcellularLocation>
        <location evidence="1">Membrane</location>
    </subcellularLocation>
</comment>
<evidence type="ECO:0000313" key="9">
    <source>
        <dbReference type="EnsemblMetazoa" id="CapteP185997"/>
    </source>
</evidence>
<dbReference type="PANTHER" id="PTHR46641">
    <property type="entry name" value="FMRFAMIDE RECEPTOR-RELATED"/>
    <property type="match status" value="1"/>
</dbReference>
<feature type="transmembrane region" description="Helical" evidence="5">
    <location>
        <begin position="243"/>
        <end position="261"/>
    </location>
</feature>
<reference evidence="10" key="1">
    <citation type="submission" date="2012-12" db="EMBL/GenBank/DDBJ databases">
        <authorList>
            <person name="Hellsten U."/>
            <person name="Grimwood J."/>
            <person name="Chapman J.A."/>
            <person name="Shapiro H."/>
            <person name="Aerts A."/>
            <person name="Otillar R.P."/>
            <person name="Terry A.Y."/>
            <person name="Boore J.L."/>
            <person name="Simakov O."/>
            <person name="Marletaz F."/>
            <person name="Cho S.-J."/>
            <person name="Edsinger-Gonzales E."/>
            <person name="Havlak P."/>
            <person name="Kuo D.-H."/>
            <person name="Larsson T."/>
            <person name="Lv J."/>
            <person name="Arendt D."/>
            <person name="Savage R."/>
            <person name="Osoegawa K."/>
            <person name="de Jong P."/>
            <person name="Lindberg D.R."/>
            <person name="Seaver E.C."/>
            <person name="Weisblat D.A."/>
            <person name="Putnam N.H."/>
            <person name="Grigoriev I.V."/>
            <person name="Rokhsar D.S."/>
        </authorList>
    </citation>
    <scope>NUCLEOTIDE SEQUENCE</scope>
    <source>
        <strain evidence="10">I ESC-2004</strain>
    </source>
</reference>
<dbReference type="GO" id="GO:0016020">
    <property type="term" value="C:membrane"/>
    <property type="evidence" value="ECO:0007669"/>
    <property type="project" value="UniProtKB-SubCell"/>
</dbReference>
<gene>
    <name evidence="8" type="ORF">CAPTEDRAFT_185997</name>
</gene>
<dbReference type="InterPro" id="IPR000276">
    <property type="entry name" value="GPCR_Rhodpsn"/>
</dbReference>
<dbReference type="Pfam" id="PF00001">
    <property type="entry name" value="7tm_1"/>
    <property type="match status" value="1"/>
</dbReference>
<dbReference type="InterPro" id="IPR017452">
    <property type="entry name" value="GPCR_Rhodpsn_7TM"/>
</dbReference>
<keyword evidence="3 5" id="KW-1133">Transmembrane helix</keyword>